<dbReference type="EMBL" id="BPLQ01015374">
    <property type="protein sequence ID" value="GIY87728.1"/>
    <property type="molecule type" value="Genomic_DNA"/>
</dbReference>
<organism evidence="1 2">
    <name type="scientific">Caerostris darwini</name>
    <dbReference type="NCBI Taxonomy" id="1538125"/>
    <lineage>
        <taxon>Eukaryota</taxon>
        <taxon>Metazoa</taxon>
        <taxon>Ecdysozoa</taxon>
        <taxon>Arthropoda</taxon>
        <taxon>Chelicerata</taxon>
        <taxon>Arachnida</taxon>
        <taxon>Araneae</taxon>
        <taxon>Araneomorphae</taxon>
        <taxon>Entelegynae</taxon>
        <taxon>Araneoidea</taxon>
        <taxon>Araneidae</taxon>
        <taxon>Caerostris</taxon>
    </lineage>
</organism>
<name>A0AAV4WZJ6_9ARAC</name>
<accession>A0AAV4WZJ6</accession>
<protein>
    <submittedName>
        <fullName evidence="1">Uncharacterized protein</fullName>
    </submittedName>
</protein>
<comment type="caution">
    <text evidence="1">The sequence shown here is derived from an EMBL/GenBank/DDBJ whole genome shotgun (WGS) entry which is preliminary data.</text>
</comment>
<evidence type="ECO:0000313" key="2">
    <source>
        <dbReference type="Proteomes" id="UP001054837"/>
    </source>
</evidence>
<dbReference type="AlphaFoldDB" id="A0AAV4WZJ6"/>
<proteinExistence type="predicted"/>
<gene>
    <name evidence="1" type="ORF">CDAR_543211</name>
</gene>
<keyword evidence="2" id="KW-1185">Reference proteome</keyword>
<sequence>MYSPLVREYEVFLNSAGTKLLHRNILGLHVIMCSGCSSMPTYGYHNESLQLSYESLSKSLVQRYKCRLMRSTLLMRTFLIEVNILPFAQHITPYKLPYARYISVDSRMCIRLSFYVR</sequence>
<dbReference type="Proteomes" id="UP001054837">
    <property type="component" value="Unassembled WGS sequence"/>
</dbReference>
<reference evidence="1 2" key="1">
    <citation type="submission" date="2021-06" db="EMBL/GenBank/DDBJ databases">
        <title>Caerostris darwini draft genome.</title>
        <authorList>
            <person name="Kono N."/>
            <person name="Arakawa K."/>
        </authorList>
    </citation>
    <scope>NUCLEOTIDE SEQUENCE [LARGE SCALE GENOMIC DNA]</scope>
</reference>
<evidence type="ECO:0000313" key="1">
    <source>
        <dbReference type="EMBL" id="GIY87728.1"/>
    </source>
</evidence>